<dbReference type="InterPro" id="IPR029058">
    <property type="entry name" value="AB_hydrolase_fold"/>
</dbReference>
<dbReference type="Gene3D" id="3.40.50.1820">
    <property type="entry name" value="alpha/beta hydrolase"/>
    <property type="match status" value="1"/>
</dbReference>
<dbReference type="InterPro" id="IPR000073">
    <property type="entry name" value="AB_hydrolase_1"/>
</dbReference>
<proteinExistence type="predicted"/>
<gene>
    <name evidence="3" type="ORF">DRE_07757</name>
</gene>
<dbReference type="OrthoDB" id="3466836at2759"/>
<evidence type="ECO:0000259" key="2">
    <source>
        <dbReference type="Pfam" id="PF12697"/>
    </source>
</evidence>
<dbReference type="SUPFAM" id="SSF53474">
    <property type="entry name" value="alpha/beta-Hydrolases"/>
    <property type="match status" value="1"/>
</dbReference>
<feature type="region of interest" description="Disordered" evidence="1">
    <location>
        <begin position="77"/>
        <end position="102"/>
    </location>
</feature>
<evidence type="ECO:0000313" key="4">
    <source>
        <dbReference type="Proteomes" id="UP000024837"/>
    </source>
</evidence>
<accession>W7HWG7</accession>
<sequence>MAFIAPPRPPTAIPLSIALPHKPSAALSCTLVPATAPTHNTTLVIFLNGLGLPQAAWWPTITRLGAQTSHPPLLTYDRYGQGMTTDKDPQDSDDNPNPLGQRHDLVSVVHDLHALVSAVASHASFPPLCPDAPLKLVFVANSVGCPIARHYAATYPGTVAALLLLDSYMTDTDFISLYPDPDAPGFDEGLLPAGITAADLRIARTEMGRLFHPRVLNAEGFWRGNMSAILPRADLPRLLAHGPGGPGPYVTVVGHDWETFAEDGLRTLGIAKAVTMEYTNPSWGSYNEGLLKVTDQARAKGMIADGAGHFVQKDRPDVVAVELDRLLKLVQEAS</sequence>
<evidence type="ECO:0000256" key="1">
    <source>
        <dbReference type="SAM" id="MobiDB-lite"/>
    </source>
</evidence>
<protein>
    <recommendedName>
        <fullName evidence="2">AB hydrolase-1 domain-containing protein</fullName>
    </recommendedName>
</protein>
<keyword evidence="4" id="KW-1185">Reference proteome</keyword>
<organism evidence="3 4">
    <name type="scientific">Drechslerella stenobrocha 248</name>
    <dbReference type="NCBI Taxonomy" id="1043628"/>
    <lineage>
        <taxon>Eukaryota</taxon>
        <taxon>Fungi</taxon>
        <taxon>Dikarya</taxon>
        <taxon>Ascomycota</taxon>
        <taxon>Pezizomycotina</taxon>
        <taxon>Orbiliomycetes</taxon>
        <taxon>Orbiliales</taxon>
        <taxon>Orbiliaceae</taxon>
        <taxon>Drechslerella</taxon>
    </lineage>
</organism>
<dbReference type="AlphaFoldDB" id="W7HWG7"/>
<dbReference type="Proteomes" id="UP000024837">
    <property type="component" value="Unassembled WGS sequence"/>
</dbReference>
<dbReference type="HOGENOM" id="CLU_044619_0_0_1"/>
<evidence type="ECO:0000313" key="3">
    <source>
        <dbReference type="EMBL" id="EWC48481.1"/>
    </source>
</evidence>
<feature type="domain" description="AB hydrolase-1" evidence="2">
    <location>
        <begin position="44"/>
        <end position="320"/>
    </location>
</feature>
<dbReference type="EMBL" id="KI966387">
    <property type="protein sequence ID" value="EWC48481.1"/>
    <property type="molecule type" value="Genomic_DNA"/>
</dbReference>
<reference evidence="3 4" key="1">
    <citation type="submission" date="2013-05" db="EMBL/GenBank/DDBJ databases">
        <title>Drechslerella stenobrocha genome reveals carnivorous origination and mechanical trapping mechanism of predatory fungi.</title>
        <authorList>
            <person name="Liu X."/>
            <person name="Zhang W."/>
            <person name="Liu K."/>
        </authorList>
    </citation>
    <scope>NUCLEOTIDE SEQUENCE [LARGE SCALE GENOMIC DNA]</scope>
    <source>
        <strain evidence="3 4">248</strain>
    </source>
</reference>
<dbReference type="Pfam" id="PF12697">
    <property type="entry name" value="Abhydrolase_6"/>
    <property type="match status" value="1"/>
</dbReference>
<name>W7HWG7_9PEZI</name>